<comment type="similarity">
    <text evidence="6">Belongs to the adenylate cyclase family. DacB/CdaS subfamily.</text>
</comment>
<dbReference type="Gene3D" id="3.40.1700.10">
    <property type="entry name" value="DNA integrity scanning protein, DisA, N-terminal domain"/>
    <property type="match status" value="1"/>
</dbReference>
<dbReference type="InterPro" id="IPR036888">
    <property type="entry name" value="DNA_integrity_DisA_N_sf"/>
</dbReference>
<dbReference type="InterPro" id="IPR019457">
    <property type="entry name" value="CdaS_N"/>
</dbReference>
<dbReference type="PROSITE" id="PS51794">
    <property type="entry name" value="DAC"/>
    <property type="match status" value="1"/>
</dbReference>
<dbReference type="NCBIfam" id="NF038328">
    <property type="entry name" value="c-di-AMP_CdaS"/>
    <property type="match status" value="1"/>
</dbReference>
<dbReference type="Pfam" id="PF02457">
    <property type="entry name" value="DAC"/>
    <property type="match status" value="1"/>
</dbReference>
<organism evidence="8 9">
    <name type="scientific">Metabacillus halosaccharovorans</name>
    <dbReference type="NCBI Taxonomy" id="930124"/>
    <lineage>
        <taxon>Bacteria</taxon>
        <taxon>Bacillati</taxon>
        <taxon>Bacillota</taxon>
        <taxon>Bacilli</taxon>
        <taxon>Bacillales</taxon>
        <taxon>Bacillaceae</taxon>
        <taxon>Metabacillus</taxon>
    </lineage>
</organism>
<evidence type="ECO:0000313" key="9">
    <source>
        <dbReference type="Proteomes" id="UP001526147"/>
    </source>
</evidence>
<evidence type="ECO:0000256" key="5">
    <source>
        <dbReference type="ARBA" id="ARBA00022840"/>
    </source>
</evidence>
<proteinExistence type="inferred from homology"/>
<evidence type="ECO:0000256" key="4">
    <source>
        <dbReference type="ARBA" id="ARBA00022741"/>
    </source>
</evidence>
<dbReference type="InterPro" id="IPR003390">
    <property type="entry name" value="DNA_integrity_scan_DisA_N"/>
</dbReference>
<dbReference type="PANTHER" id="PTHR34185">
    <property type="entry name" value="DIADENYLATE CYCLASE"/>
    <property type="match status" value="1"/>
</dbReference>
<dbReference type="GO" id="GO:0106408">
    <property type="term" value="F:diadenylate cyclase activity"/>
    <property type="evidence" value="ECO:0007669"/>
    <property type="project" value="UniProtKB-EC"/>
</dbReference>
<feature type="domain" description="DAC" evidence="7">
    <location>
        <begin position="46"/>
        <end position="205"/>
    </location>
</feature>
<reference evidence="8 9" key="1">
    <citation type="submission" date="2022-10" db="EMBL/GenBank/DDBJ databases">
        <title>Draft genome assembly of moderately radiation resistant bacterium Metabacillus halosaccharovorans.</title>
        <authorList>
            <person name="Pal S."/>
            <person name="Gopinathan A."/>
        </authorList>
    </citation>
    <scope>NUCLEOTIDE SEQUENCE [LARGE SCALE GENOMIC DNA]</scope>
    <source>
        <strain evidence="8 9">VITHBRA001</strain>
    </source>
</reference>
<name>A0ABT3DN57_9BACI</name>
<evidence type="ECO:0000256" key="1">
    <source>
        <dbReference type="ARBA" id="ARBA00000877"/>
    </source>
</evidence>
<keyword evidence="5 6" id="KW-0067">ATP-binding</keyword>
<keyword evidence="2 6" id="KW-0808">Transferase</keyword>
<dbReference type="InterPro" id="IPR034693">
    <property type="entry name" value="CdaS"/>
</dbReference>
<dbReference type="Proteomes" id="UP001526147">
    <property type="component" value="Unassembled WGS sequence"/>
</dbReference>
<comment type="subunit">
    <text evidence="6">Probably oligomerizes.</text>
</comment>
<dbReference type="Gene3D" id="1.10.287.770">
    <property type="entry name" value="YojJ-like"/>
    <property type="match status" value="1"/>
</dbReference>
<protein>
    <recommendedName>
        <fullName evidence="6">Diadenylate cyclase</fullName>
        <shortName evidence="6">DAC</shortName>
        <ecNumber evidence="6">2.7.7.85</ecNumber>
    </recommendedName>
    <alternativeName>
        <fullName evidence="6">Cyclic-di-AMP synthase</fullName>
        <shortName evidence="6">c-di-AMP synthase</shortName>
    </alternativeName>
</protein>
<keyword evidence="9" id="KW-1185">Reference proteome</keyword>
<dbReference type="EC" id="2.7.7.85" evidence="6"/>
<dbReference type="EMBL" id="JAOYEY010000050">
    <property type="protein sequence ID" value="MCV9888505.1"/>
    <property type="molecule type" value="Genomic_DNA"/>
</dbReference>
<comment type="caution">
    <text evidence="8">The sequence shown here is derived from an EMBL/GenBank/DDBJ whole genome shotgun (WGS) entry which is preliminary data.</text>
</comment>
<keyword evidence="6" id="KW-1133">Transmembrane helix</keyword>
<dbReference type="HAMAP" id="MF_00838">
    <property type="entry name" value="DacB"/>
    <property type="match status" value="1"/>
</dbReference>
<dbReference type="Pfam" id="PF10372">
    <property type="entry name" value="CdaS_N"/>
    <property type="match status" value="1"/>
</dbReference>
<evidence type="ECO:0000256" key="2">
    <source>
        <dbReference type="ARBA" id="ARBA00022679"/>
    </source>
</evidence>
<evidence type="ECO:0000256" key="6">
    <source>
        <dbReference type="HAMAP-Rule" id="MF_00838"/>
    </source>
</evidence>
<evidence type="ECO:0000313" key="8">
    <source>
        <dbReference type="EMBL" id="MCV9888505.1"/>
    </source>
</evidence>
<keyword evidence="6" id="KW-0812">Transmembrane</keyword>
<accession>A0ABT3DN57</accession>
<keyword evidence="6" id="KW-0472">Membrane</keyword>
<evidence type="ECO:0000259" key="7">
    <source>
        <dbReference type="PROSITE" id="PS51794"/>
    </source>
</evidence>
<dbReference type="InterPro" id="IPR050338">
    <property type="entry name" value="DisA"/>
</dbReference>
<dbReference type="PANTHER" id="PTHR34185:SF2">
    <property type="entry name" value="CYCLIC DI-AMP SYNTHASE CDAS"/>
    <property type="match status" value="1"/>
</dbReference>
<comment type="function">
    <text evidence="6">Catalyzes the condensation of 2 ATP molecules into cyclic di-AMP (c-di-AMP), a second messenger used to regulate differing processes in different bacteria.</text>
</comment>
<dbReference type="InterPro" id="IPR053472">
    <property type="entry name" value="DAC_CdaS-like"/>
</dbReference>
<comment type="catalytic activity">
    <reaction evidence="1 6">
        <text>2 ATP = 3',3'-c-di-AMP + 2 diphosphate</text>
        <dbReference type="Rhea" id="RHEA:35655"/>
        <dbReference type="ChEBI" id="CHEBI:30616"/>
        <dbReference type="ChEBI" id="CHEBI:33019"/>
        <dbReference type="ChEBI" id="CHEBI:71500"/>
        <dbReference type="EC" id="2.7.7.85"/>
    </reaction>
</comment>
<sequence length="210" mass="23273">MSILEQNQTFTSIKHHIADHLSQIIDETQTMRNSLGEKEYCLLCELAHIRDLFNEIQSSASFFYLKAYIEKFTTQYIEIAKAIQNLAEKRHGALIVVERENLVSGHIQGGIPLNATISNRLIESIFYPGNPLHDGAIIVKGDYIISAANVLPLTNQDFGSEKVGTRHRAGIGLTEMTDALVLIISEETGKMSFALGGILYPIISPESSLK</sequence>
<keyword evidence="6" id="KW-1003">Cell membrane</keyword>
<gene>
    <name evidence="8" type="primary">cdaS</name>
    <name evidence="6" type="synonym">dacB</name>
    <name evidence="8" type="ORF">OIH86_22905</name>
</gene>
<keyword evidence="4 6" id="KW-0547">Nucleotide-binding</keyword>
<evidence type="ECO:0000256" key="3">
    <source>
        <dbReference type="ARBA" id="ARBA00022695"/>
    </source>
</evidence>
<dbReference type="SUPFAM" id="SSF143597">
    <property type="entry name" value="YojJ-like"/>
    <property type="match status" value="1"/>
</dbReference>
<keyword evidence="3 6" id="KW-0548">Nucleotidyltransferase</keyword>